<dbReference type="Proteomes" id="UP000053593">
    <property type="component" value="Unassembled WGS sequence"/>
</dbReference>
<protein>
    <submittedName>
        <fullName evidence="2">Uncharacterized protein</fullName>
    </submittedName>
</protein>
<name>A0A0D0BQC8_9AGAR</name>
<dbReference type="EMBL" id="KN834791">
    <property type="protein sequence ID" value="KIK57321.1"/>
    <property type="molecule type" value="Genomic_DNA"/>
</dbReference>
<keyword evidence="1" id="KW-1133">Transmembrane helix</keyword>
<keyword evidence="1" id="KW-0472">Membrane</keyword>
<feature type="transmembrane region" description="Helical" evidence="1">
    <location>
        <begin position="130"/>
        <end position="152"/>
    </location>
</feature>
<keyword evidence="3" id="KW-1185">Reference proteome</keyword>
<sequence>MLSLTLVMYGLATLDWLIDVRRVWTDLKTSVPALLVSPALDETTLNTTNVLLHIIQSITNNICVIIGDLVVCWRVCVVFNWDRSTVITATVLMLALFSTALTCNLTQIGVGFPNVTHLHVLQSSQLYIDIIALSFSAIINIWATTMIASKAWKSRRQIKLYLASADRKSSAESIMTIFVETGVVYTILWILKNIIIIPGVANTSYTNYAVVVMNQAVGMYPTVILVLVVLQKSHIDNKFQLAGDSDTVTTGPVRFAHGTVFTSIGSLSQHESRTDISGDLVISTQRTTVMMTEDLKLYKSESSSKSGSYESFT</sequence>
<reference evidence="2 3" key="1">
    <citation type="submission" date="2014-04" db="EMBL/GenBank/DDBJ databases">
        <title>Evolutionary Origins and Diversification of the Mycorrhizal Mutualists.</title>
        <authorList>
            <consortium name="DOE Joint Genome Institute"/>
            <consortium name="Mycorrhizal Genomics Consortium"/>
            <person name="Kohler A."/>
            <person name="Kuo A."/>
            <person name="Nagy L.G."/>
            <person name="Floudas D."/>
            <person name="Copeland A."/>
            <person name="Barry K.W."/>
            <person name="Cichocki N."/>
            <person name="Veneault-Fourrey C."/>
            <person name="LaButti K."/>
            <person name="Lindquist E.A."/>
            <person name="Lipzen A."/>
            <person name="Lundell T."/>
            <person name="Morin E."/>
            <person name="Murat C."/>
            <person name="Riley R."/>
            <person name="Ohm R."/>
            <person name="Sun H."/>
            <person name="Tunlid A."/>
            <person name="Henrissat B."/>
            <person name="Grigoriev I.V."/>
            <person name="Hibbett D.S."/>
            <person name="Martin F."/>
        </authorList>
    </citation>
    <scope>NUCLEOTIDE SEQUENCE [LARGE SCALE GENOMIC DNA]</scope>
    <source>
        <strain evidence="2 3">FD-317 M1</strain>
    </source>
</reference>
<dbReference type="HOGENOM" id="CLU_813955_0_0_1"/>
<evidence type="ECO:0000256" key="1">
    <source>
        <dbReference type="SAM" id="Phobius"/>
    </source>
</evidence>
<accession>A0A0D0BQC8</accession>
<organism evidence="2 3">
    <name type="scientific">Collybiopsis luxurians FD-317 M1</name>
    <dbReference type="NCBI Taxonomy" id="944289"/>
    <lineage>
        <taxon>Eukaryota</taxon>
        <taxon>Fungi</taxon>
        <taxon>Dikarya</taxon>
        <taxon>Basidiomycota</taxon>
        <taxon>Agaricomycotina</taxon>
        <taxon>Agaricomycetes</taxon>
        <taxon>Agaricomycetidae</taxon>
        <taxon>Agaricales</taxon>
        <taxon>Marasmiineae</taxon>
        <taxon>Omphalotaceae</taxon>
        <taxon>Collybiopsis</taxon>
        <taxon>Collybiopsis luxurians</taxon>
    </lineage>
</organism>
<evidence type="ECO:0000313" key="3">
    <source>
        <dbReference type="Proteomes" id="UP000053593"/>
    </source>
</evidence>
<feature type="transmembrane region" description="Helical" evidence="1">
    <location>
        <begin position="85"/>
        <end position="110"/>
    </location>
</feature>
<feature type="transmembrane region" description="Helical" evidence="1">
    <location>
        <begin position="208"/>
        <end position="230"/>
    </location>
</feature>
<feature type="transmembrane region" description="Helical" evidence="1">
    <location>
        <begin position="173"/>
        <end position="196"/>
    </location>
</feature>
<dbReference type="OrthoDB" id="2744793at2759"/>
<dbReference type="AlphaFoldDB" id="A0A0D0BQC8"/>
<feature type="transmembrane region" description="Helical" evidence="1">
    <location>
        <begin position="50"/>
        <end position="73"/>
    </location>
</feature>
<proteinExistence type="predicted"/>
<gene>
    <name evidence="2" type="ORF">GYMLUDRAFT_61336</name>
</gene>
<keyword evidence="1" id="KW-0812">Transmembrane</keyword>
<evidence type="ECO:0000313" key="2">
    <source>
        <dbReference type="EMBL" id="KIK57321.1"/>
    </source>
</evidence>